<name>A0AAD9GL20_9STRA</name>
<evidence type="ECO:0000313" key="2">
    <source>
        <dbReference type="EMBL" id="KAK1940405.1"/>
    </source>
</evidence>
<feature type="compositionally biased region" description="Low complexity" evidence="1">
    <location>
        <begin position="8"/>
        <end position="21"/>
    </location>
</feature>
<dbReference type="Proteomes" id="UP001259832">
    <property type="component" value="Unassembled WGS sequence"/>
</dbReference>
<organism evidence="2 3">
    <name type="scientific">Phytophthora citrophthora</name>
    <dbReference type="NCBI Taxonomy" id="4793"/>
    <lineage>
        <taxon>Eukaryota</taxon>
        <taxon>Sar</taxon>
        <taxon>Stramenopiles</taxon>
        <taxon>Oomycota</taxon>
        <taxon>Peronosporomycetes</taxon>
        <taxon>Peronosporales</taxon>
        <taxon>Peronosporaceae</taxon>
        <taxon>Phytophthora</taxon>
    </lineage>
</organism>
<proteinExistence type="predicted"/>
<feature type="region of interest" description="Disordered" evidence="1">
    <location>
        <begin position="1"/>
        <end position="21"/>
    </location>
</feature>
<keyword evidence="3" id="KW-1185">Reference proteome</keyword>
<gene>
    <name evidence="2" type="ORF">P3T76_007856</name>
</gene>
<sequence length="60" mass="6699">MATAVDAGPTTGNETTATTTPTFANTIEWRSRFPWNVAFRRARMVRDVGGRQRRNAMARA</sequence>
<dbReference type="AlphaFoldDB" id="A0AAD9GL20"/>
<evidence type="ECO:0000313" key="3">
    <source>
        <dbReference type="Proteomes" id="UP001259832"/>
    </source>
</evidence>
<accession>A0AAD9GL20</accession>
<dbReference type="EMBL" id="JASMQC010000014">
    <property type="protein sequence ID" value="KAK1940405.1"/>
    <property type="molecule type" value="Genomic_DNA"/>
</dbReference>
<protein>
    <submittedName>
        <fullName evidence="2">Uncharacterized protein</fullName>
    </submittedName>
</protein>
<evidence type="ECO:0000256" key="1">
    <source>
        <dbReference type="SAM" id="MobiDB-lite"/>
    </source>
</evidence>
<comment type="caution">
    <text evidence="2">The sequence shown here is derived from an EMBL/GenBank/DDBJ whole genome shotgun (WGS) entry which is preliminary data.</text>
</comment>
<reference evidence="2" key="1">
    <citation type="submission" date="2023-08" db="EMBL/GenBank/DDBJ databases">
        <title>Reference Genome Resource for the Citrus Pathogen Phytophthora citrophthora.</title>
        <authorList>
            <person name="Moller H."/>
            <person name="Coetzee B."/>
            <person name="Rose L.J."/>
            <person name="Van Niekerk J.M."/>
        </authorList>
    </citation>
    <scope>NUCLEOTIDE SEQUENCE</scope>
    <source>
        <strain evidence="2">STE-U-9442</strain>
    </source>
</reference>